<accession>A0A8W7P399</accession>
<dbReference type="EnsemblMetazoa" id="ACOM025130-RA">
    <property type="protein sequence ID" value="ACOM025130-PA.1"/>
    <property type="gene ID" value="ACOM025130"/>
</dbReference>
<dbReference type="GO" id="GO:0005634">
    <property type="term" value="C:nucleus"/>
    <property type="evidence" value="ECO:0007669"/>
    <property type="project" value="UniProtKB-SubCell"/>
</dbReference>
<evidence type="ECO:0000256" key="8">
    <source>
        <dbReference type="ARBA" id="ARBA00023242"/>
    </source>
</evidence>
<evidence type="ECO:0000256" key="3">
    <source>
        <dbReference type="ARBA" id="ARBA00005043"/>
    </source>
</evidence>
<evidence type="ECO:0000256" key="4">
    <source>
        <dbReference type="ARBA" id="ARBA00009567"/>
    </source>
</evidence>
<organism evidence="9">
    <name type="scientific">Anopheles coluzzii</name>
    <name type="common">African malaria mosquito</name>
    <dbReference type="NCBI Taxonomy" id="1518534"/>
    <lineage>
        <taxon>Eukaryota</taxon>
        <taxon>Metazoa</taxon>
        <taxon>Ecdysozoa</taxon>
        <taxon>Arthropoda</taxon>
        <taxon>Hexapoda</taxon>
        <taxon>Insecta</taxon>
        <taxon>Pterygota</taxon>
        <taxon>Neoptera</taxon>
        <taxon>Endopterygota</taxon>
        <taxon>Diptera</taxon>
        <taxon>Nematocera</taxon>
        <taxon>Culicoidea</taxon>
        <taxon>Culicidae</taxon>
        <taxon>Anophelinae</taxon>
        <taxon>Anopheles</taxon>
    </lineage>
</organism>
<name>A0A8W7P399_ANOCL</name>
<dbReference type="InterPro" id="IPR019519">
    <property type="entry name" value="Elp5"/>
</dbReference>
<sequence>LYLNMSVSFTRRSTRLELLSARALPQQKVIVITDKLGFEPNANKVTTSWLSEQYGDKATPAGVTHLNESSKYLLLILSQLERRFEPRQIFHYIAQCKRDATVEHVFVWIVEQKLQEPFLRPYLEHMADSVITFEDRQHLSLLVKKSTGAVTHKYYEFDPLKDSITVVEAKRAAATKAAAVSMEVDPPPNPASLGTFKIDLKDEEVAAKNALTLPFEFFKTLPEGGKILYHPDAEDDLDEEDPDDDLLI</sequence>
<keyword evidence="7" id="KW-0819">tRNA processing</keyword>
<evidence type="ECO:0000313" key="9">
    <source>
        <dbReference type="EnsemblMetazoa" id="ACOM025130-PA.1"/>
    </source>
</evidence>
<dbReference type="GO" id="GO:0002098">
    <property type="term" value="P:tRNA wobble uridine modification"/>
    <property type="evidence" value="ECO:0007669"/>
    <property type="project" value="InterPro"/>
</dbReference>
<dbReference type="AlphaFoldDB" id="A0A8W7P399"/>
<dbReference type="PANTHER" id="PTHR15641:SF1">
    <property type="entry name" value="ELONGATOR COMPLEX PROTEIN 5"/>
    <property type="match status" value="1"/>
</dbReference>
<reference evidence="9" key="1">
    <citation type="submission" date="2022-08" db="UniProtKB">
        <authorList>
            <consortium name="EnsemblMetazoa"/>
        </authorList>
    </citation>
    <scope>IDENTIFICATION</scope>
</reference>
<comment type="pathway">
    <text evidence="3">tRNA modification; 5-methoxycarbonylmethyl-2-thiouridine-tRNA biosynthesis.</text>
</comment>
<dbReference type="GO" id="GO:0000049">
    <property type="term" value="F:tRNA binding"/>
    <property type="evidence" value="ECO:0007669"/>
    <property type="project" value="TreeGrafter"/>
</dbReference>
<dbReference type="VEuPathDB" id="VectorBase:ACON2_033159"/>
<dbReference type="GO" id="GO:0005829">
    <property type="term" value="C:cytosol"/>
    <property type="evidence" value="ECO:0007669"/>
    <property type="project" value="TreeGrafter"/>
</dbReference>
<evidence type="ECO:0000256" key="1">
    <source>
        <dbReference type="ARBA" id="ARBA00004123"/>
    </source>
</evidence>
<evidence type="ECO:0000256" key="6">
    <source>
        <dbReference type="ARBA" id="ARBA00022490"/>
    </source>
</evidence>
<evidence type="ECO:0000256" key="2">
    <source>
        <dbReference type="ARBA" id="ARBA00004496"/>
    </source>
</evidence>
<comment type="similarity">
    <text evidence="4">Belongs to the ELP5 family.</text>
</comment>
<dbReference type="PANTHER" id="PTHR15641">
    <property type="entry name" value="ELONGATOR COMPLEX PROTEIN 5"/>
    <property type="match status" value="1"/>
</dbReference>
<dbReference type="Proteomes" id="UP000075882">
    <property type="component" value="Unassembled WGS sequence"/>
</dbReference>
<comment type="subcellular location">
    <subcellularLocation>
        <location evidence="2">Cytoplasm</location>
    </subcellularLocation>
    <subcellularLocation>
        <location evidence="1">Nucleus</location>
    </subcellularLocation>
</comment>
<protein>
    <recommendedName>
        <fullName evidence="5">Elongator complex protein 5</fullName>
    </recommendedName>
</protein>
<keyword evidence="6" id="KW-0963">Cytoplasm</keyword>
<evidence type="ECO:0000256" key="7">
    <source>
        <dbReference type="ARBA" id="ARBA00022694"/>
    </source>
</evidence>
<evidence type="ECO:0000256" key="5">
    <source>
        <dbReference type="ARBA" id="ARBA00020264"/>
    </source>
</evidence>
<proteinExistence type="inferred from homology"/>
<keyword evidence="8" id="KW-0539">Nucleus</keyword>
<dbReference type="GO" id="GO:0033588">
    <property type="term" value="C:elongator holoenzyme complex"/>
    <property type="evidence" value="ECO:0007669"/>
    <property type="project" value="InterPro"/>
</dbReference>